<protein>
    <submittedName>
        <fullName evidence="1">Uncharacterized protein</fullName>
    </submittedName>
</protein>
<dbReference type="KEGG" id="prz:GZH47_32390"/>
<accession>A0A6C0PAI1</accession>
<proteinExistence type="predicted"/>
<evidence type="ECO:0000313" key="1">
    <source>
        <dbReference type="EMBL" id="QHW35584.1"/>
    </source>
</evidence>
<reference evidence="1 2" key="1">
    <citation type="submission" date="2020-02" db="EMBL/GenBank/DDBJ databases">
        <title>Paenibacillus sp. nov., isolated from rhizosphere soil of tomato.</title>
        <authorList>
            <person name="Weon H.-Y."/>
            <person name="Lee S.A."/>
        </authorList>
    </citation>
    <scope>NUCLEOTIDE SEQUENCE [LARGE SCALE GENOMIC DNA]</scope>
    <source>
        <strain evidence="1 2">14171R-81</strain>
        <plasmid evidence="1 2">unnamed1</plasmid>
    </source>
</reference>
<keyword evidence="2" id="KW-1185">Reference proteome</keyword>
<dbReference type="AlphaFoldDB" id="A0A6C0PAI1"/>
<dbReference type="RefSeq" id="WP_162645730.1">
    <property type="nucleotide sequence ID" value="NZ_CP048287.1"/>
</dbReference>
<name>A0A6C0PAI1_9BACL</name>
<gene>
    <name evidence="1" type="ORF">GZH47_32390</name>
</gene>
<keyword evidence="1" id="KW-0614">Plasmid</keyword>
<organism evidence="1 2">
    <name type="scientific">Paenibacillus rhizovicinus</name>
    <dbReference type="NCBI Taxonomy" id="2704463"/>
    <lineage>
        <taxon>Bacteria</taxon>
        <taxon>Bacillati</taxon>
        <taxon>Bacillota</taxon>
        <taxon>Bacilli</taxon>
        <taxon>Bacillales</taxon>
        <taxon>Paenibacillaceae</taxon>
        <taxon>Paenibacillus</taxon>
    </lineage>
</organism>
<dbReference type="EMBL" id="CP048287">
    <property type="protein sequence ID" value="QHW35584.1"/>
    <property type="molecule type" value="Genomic_DNA"/>
</dbReference>
<evidence type="ECO:0000313" key="2">
    <source>
        <dbReference type="Proteomes" id="UP000479114"/>
    </source>
</evidence>
<geneLocation type="plasmid" evidence="1 2">
    <name>unnamed1</name>
</geneLocation>
<sequence length="114" mass="12939">MGKHGIVRLAVSAMRSVEEFKPVDQSMMMVELIEKHVGVQLPKFVFHISDHAQQRWTERGNGTDLLTRIKSTPLLFEDEINKRRVYGDGQFIFPCSINESGENIVKTVTEYGGS</sequence>
<dbReference type="Proteomes" id="UP000479114">
    <property type="component" value="Plasmid unnamed1"/>
</dbReference>